<dbReference type="AlphaFoldDB" id="A0A4C1TWD1"/>
<reference evidence="1 2" key="1">
    <citation type="journal article" date="2019" name="Commun. Biol.">
        <title>The bagworm genome reveals a unique fibroin gene that provides high tensile strength.</title>
        <authorList>
            <person name="Kono N."/>
            <person name="Nakamura H."/>
            <person name="Ohtoshi R."/>
            <person name="Tomita M."/>
            <person name="Numata K."/>
            <person name="Arakawa K."/>
        </authorList>
    </citation>
    <scope>NUCLEOTIDE SEQUENCE [LARGE SCALE GENOMIC DNA]</scope>
</reference>
<evidence type="ECO:0000313" key="2">
    <source>
        <dbReference type="Proteomes" id="UP000299102"/>
    </source>
</evidence>
<protein>
    <submittedName>
        <fullName evidence="1">Uncharacterized protein</fullName>
    </submittedName>
</protein>
<dbReference type="EMBL" id="BGZK01000096">
    <property type="protein sequence ID" value="GBP18361.1"/>
    <property type="molecule type" value="Genomic_DNA"/>
</dbReference>
<gene>
    <name evidence="1" type="ORF">EVAR_14754_1</name>
</gene>
<proteinExistence type="predicted"/>
<keyword evidence="2" id="KW-1185">Reference proteome</keyword>
<sequence>MITGDESWSRPSESDFRRVEFRPIESKRLGSQNLSSIGSCTAGTVMLFSDIDFGRYRNERRYQSPLNDYRLRSVALSS</sequence>
<name>A0A4C1TWD1_EUMVA</name>
<dbReference type="Proteomes" id="UP000299102">
    <property type="component" value="Unassembled WGS sequence"/>
</dbReference>
<accession>A0A4C1TWD1</accession>
<evidence type="ECO:0000313" key="1">
    <source>
        <dbReference type="EMBL" id="GBP18361.1"/>
    </source>
</evidence>
<comment type="caution">
    <text evidence="1">The sequence shown here is derived from an EMBL/GenBank/DDBJ whole genome shotgun (WGS) entry which is preliminary data.</text>
</comment>
<organism evidence="1 2">
    <name type="scientific">Eumeta variegata</name>
    <name type="common">Bagworm moth</name>
    <name type="synonym">Eumeta japonica</name>
    <dbReference type="NCBI Taxonomy" id="151549"/>
    <lineage>
        <taxon>Eukaryota</taxon>
        <taxon>Metazoa</taxon>
        <taxon>Ecdysozoa</taxon>
        <taxon>Arthropoda</taxon>
        <taxon>Hexapoda</taxon>
        <taxon>Insecta</taxon>
        <taxon>Pterygota</taxon>
        <taxon>Neoptera</taxon>
        <taxon>Endopterygota</taxon>
        <taxon>Lepidoptera</taxon>
        <taxon>Glossata</taxon>
        <taxon>Ditrysia</taxon>
        <taxon>Tineoidea</taxon>
        <taxon>Psychidae</taxon>
        <taxon>Oiketicinae</taxon>
        <taxon>Eumeta</taxon>
    </lineage>
</organism>